<feature type="compositionally biased region" description="Acidic residues" evidence="2">
    <location>
        <begin position="251"/>
        <end position="260"/>
    </location>
</feature>
<dbReference type="KEGG" id="slb:AWJ20_1556"/>
<evidence type="ECO:0000313" key="4">
    <source>
        <dbReference type="Proteomes" id="UP000189580"/>
    </source>
</evidence>
<feature type="region of interest" description="Disordered" evidence="2">
    <location>
        <begin position="178"/>
        <end position="203"/>
    </location>
</feature>
<evidence type="ECO:0000256" key="1">
    <source>
        <dbReference type="ARBA" id="ARBA00008209"/>
    </source>
</evidence>
<name>A0A167DTC9_9ASCO</name>
<proteinExistence type="inferred from homology"/>
<protein>
    <recommendedName>
        <fullName evidence="5">Calcipressin-domain-containing protein</fullName>
    </recommendedName>
</protein>
<sequence length="293" mass="32249">MSTGTVYTSSAAGASTSVRSNTLIISGFNKQTVEDIHAVNALRSLVEETCLVHLVDWVPMKRFRRVIAVFHDENECERAKEWINSYCSTESLPPSVPSYISSLKAYTTAPTLTEEDERRKLQLPDKGRLWLISPPPSPPVGWESTFESEPNRETHHPELGLIDSAHLHEALSKVALNNSPAQNPNMMDAESTSPTSPSMSPRPTITRRFTLRESNVKSAFGGLPPIDTHMTSTDVTSPKSTSPMTPSIVLEWDDDGEDEQNLNALTTDTGDQTNRLPRTEMPPPTSGVSNYAS</sequence>
<dbReference type="RefSeq" id="XP_018735749.1">
    <property type="nucleotide sequence ID" value="XM_018878446.1"/>
</dbReference>
<dbReference type="OrthoDB" id="17212at2759"/>
<gene>
    <name evidence="3" type="ORF">AWJ20_1556</name>
</gene>
<dbReference type="AlphaFoldDB" id="A0A167DTC9"/>
<dbReference type="GO" id="GO:0019722">
    <property type="term" value="P:calcium-mediated signaling"/>
    <property type="evidence" value="ECO:0007669"/>
    <property type="project" value="InterPro"/>
</dbReference>
<feature type="region of interest" description="Disordered" evidence="2">
    <location>
        <begin position="218"/>
        <end position="293"/>
    </location>
</feature>
<dbReference type="GO" id="GO:0005737">
    <property type="term" value="C:cytoplasm"/>
    <property type="evidence" value="ECO:0007669"/>
    <property type="project" value="TreeGrafter"/>
</dbReference>
<feature type="compositionally biased region" description="Polar residues" evidence="2">
    <location>
        <begin position="261"/>
        <end position="276"/>
    </location>
</feature>
<feature type="compositionally biased region" description="Low complexity" evidence="2">
    <location>
        <begin position="236"/>
        <end position="247"/>
    </location>
</feature>
<dbReference type="PANTHER" id="PTHR10300:SF14">
    <property type="entry name" value="PROTEIN SARAH"/>
    <property type="match status" value="1"/>
</dbReference>
<dbReference type="GeneID" id="30033371"/>
<evidence type="ECO:0000313" key="3">
    <source>
        <dbReference type="EMBL" id="ANB13272.1"/>
    </source>
</evidence>
<comment type="similarity">
    <text evidence="1">Belongs to the RCAN family.</text>
</comment>
<feature type="region of interest" description="Disordered" evidence="2">
    <location>
        <begin position="128"/>
        <end position="156"/>
    </location>
</feature>
<dbReference type="GO" id="GO:0008597">
    <property type="term" value="F:calcium-dependent protein serine/threonine phosphatase regulator activity"/>
    <property type="evidence" value="ECO:0007669"/>
    <property type="project" value="TreeGrafter"/>
</dbReference>
<feature type="compositionally biased region" description="Low complexity" evidence="2">
    <location>
        <begin position="191"/>
        <end position="203"/>
    </location>
</feature>
<dbReference type="GO" id="GO:0005634">
    <property type="term" value="C:nucleus"/>
    <property type="evidence" value="ECO:0007669"/>
    <property type="project" value="TreeGrafter"/>
</dbReference>
<keyword evidence="4" id="KW-1185">Reference proteome</keyword>
<accession>A0A167DTC9</accession>
<dbReference type="Proteomes" id="UP000189580">
    <property type="component" value="Chromosome a"/>
</dbReference>
<evidence type="ECO:0008006" key="5">
    <source>
        <dbReference type="Google" id="ProtNLM"/>
    </source>
</evidence>
<dbReference type="PANTHER" id="PTHR10300">
    <property type="entry name" value="CALCIPRESSIN"/>
    <property type="match status" value="1"/>
</dbReference>
<organism evidence="3 4">
    <name type="scientific">Sugiyamaella lignohabitans</name>
    <dbReference type="NCBI Taxonomy" id="796027"/>
    <lineage>
        <taxon>Eukaryota</taxon>
        <taxon>Fungi</taxon>
        <taxon>Dikarya</taxon>
        <taxon>Ascomycota</taxon>
        <taxon>Saccharomycotina</taxon>
        <taxon>Dipodascomycetes</taxon>
        <taxon>Dipodascales</taxon>
        <taxon>Trichomonascaceae</taxon>
        <taxon>Sugiyamaella</taxon>
    </lineage>
</organism>
<dbReference type="EMBL" id="CP014501">
    <property type="protein sequence ID" value="ANB13272.1"/>
    <property type="molecule type" value="Genomic_DNA"/>
</dbReference>
<reference evidence="3 4" key="1">
    <citation type="submission" date="2016-02" db="EMBL/GenBank/DDBJ databases">
        <title>Complete genome sequence and transcriptome regulation of the pentose utilising yeast Sugiyamaella lignohabitans.</title>
        <authorList>
            <person name="Bellasio M."/>
            <person name="Peymann A."/>
            <person name="Valli M."/>
            <person name="Sipitzky M."/>
            <person name="Graf A."/>
            <person name="Sauer M."/>
            <person name="Marx H."/>
            <person name="Mattanovich D."/>
        </authorList>
    </citation>
    <scope>NUCLEOTIDE SEQUENCE [LARGE SCALE GENOMIC DNA]</scope>
    <source>
        <strain evidence="3 4">CBS 10342</strain>
    </source>
</reference>
<evidence type="ECO:0000256" key="2">
    <source>
        <dbReference type="SAM" id="MobiDB-lite"/>
    </source>
</evidence>
<dbReference type="InterPro" id="IPR006931">
    <property type="entry name" value="Calcipressin"/>
</dbReference>
<dbReference type="Pfam" id="PF04847">
    <property type="entry name" value="Calcipressin"/>
    <property type="match status" value="1"/>
</dbReference>